<feature type="non-terminal residue" evidence="1">
    <location>
        <position position="80"/>
    </location>
</feature>
<evidence type="ECO:0000313" key="1">
    <source>
        <dbReference type="EMBL" id="KAH9318088.1"/>
    </source>
</evidence>
<name>A0AA38GA04_TAXCH</name>
<gene>
    <name evidence="1" type="ORF">KI387_019857</name>
</gene>
<proteinExistence type="predicted"/>
<accession>A0AA38GA04</accession>
<comment type="caution">
    <text evidence="1">The sequence shown here is derived from an EMBL/GenBank/DDBJ whole genome shotgun (WGS) entry which is preliminary data.</text>
</comment>
<protein>
    <recommendedName>
        <fullName evidence="3">DUF4219 domain-containing protein</fullName>
    </recommendedName>
</protein>
<reference evidence="1 2" key="1">
    <citation type="journal article" date="2021" name="Nat. Plants">
        <title>The Taxus genome provides insights into paclitaxel biosynthesis.</title>
        <authorList>
            <person name="Xiong X."/>
            <person name="Gou J."/>
            <person name="Liao Q."/>
            <person name="Li Y."/>
            <person name="Zhou Q."/>
            <person name="Bi G."/>
            <person name="Li C."/>
            <person name="Du R."/>
            <person name="Wang X."/>
            <person name="Sun T."/>
            <person name="Guo L."/>
            <person name="Liang H."/>
            <person name="Lu P."/>
            <person name="Wu Y."/>
            <person name="Zhang Z."/>
            <person name="Ro D.K."/>
            <person name="Shang Y."/>
            <person name="Huang S."/>
            <person name="Yan J."/>
        </authorList>
    </citation>
    <scope>NUCLEOTIDE SEQUENCE [LARGE SCALE GENOMIC DNA]</scope>
    <source>
        <strain evidence="1">Ta-2019</strain>
    </source>
</reference>
<dbReference type="Proteomes" id="UP000824469">
    <property type="component" value="Unassembled WGS sequence"/>
</dbReference>
<evidence type="ECO:0000313" key="2">
    <source>
        <dbReference type="Proteomes" id="UP000824469"/>
    </source>
</evidence>
<evidence type="ECO:0008006" key="3">
    <source>
        <dbReference type="Google" id="ProtNLM"/>
    </source>
</evidence>
<dbReference type="AlphaFoldDB" id="A0AA38GA04"/>
<sequence>MAEDSKYKVEKFDSCNYQLWKIQVEDYLYHKYLYLPFDMNVKPMKMTDEEWNIIDRKALGSIRLSLTTSLALNITGAGTM</sequence>
<dbReference type="EMBL" id="JAHRHJ020000004">
    <property type="protein sequence ID" value="KAH9318088.1"/>
    <property type="molecule type" value="Genomic_DNA"/>
</dbReference>
<organism evidence="1 2">
    <name type="scientific">Taxus chinensis</name>
    <name type="common">Chinese yew</name>
    <name type="synonym">Taxus wallichiana var. chinensis</name>
    <dbReference type="NCBI Taxonomy" id="29808"/>
    <lineage>
        <taxon>Eukaryota</taxon>
        <taxon>Viridiplantae</taxon>
        <taxon>Streptophyta</taxon>
        <taxon>Embryophyta</taxon>
        <taxon>Tracheophyta</taxon>
        <taxon>Spermatophyta</taxon>
        <taxon>Pinopsida</taxon>
        <taxon>Pinidae</taxon>
        <taxon>Conifers II</taxon>
        <taxon>Cupressales</taxon>
        <taxon>Taxaceae</taxon>
        <taxon>Taxus</taxon>
    </lineage>
</organism>
<keyword evidence="2" id="KW-1185">Reference proteome</keyword>